<evidence type="ECO:0008006" key="4">
    <source>
        <dbReference type="Google" id="ProtNLM"/>
    </source>
</evidence>
<keyword evidence="3" id="KW-1185">Reference proteome</keyword>
<proteinExistence type="predicted"/>
<protein>
    <recommendedName>
        <fullName evidence="4">Curli production assembly/transport component CsgG</fullName>
    </recommendedName>
</protein>
<keyword evidence="1" id="KW-0732">Signal</keyword>
<comment type="caution">
    <text evidence="2">The sequence shown here is derived from an EMBL/GenBank/DDBJ whole genome shotgun (WGS) entry which is preliminary data.</text>
</comment>
<feature type="signal peptide" evidence="1">
    <location>
        <begin position="1"/>
        <end position="23"/>
    </location>
</feature>
<dbReference type="Proteomes" id="UP000660708">
    <property type="component" value="Unassembled WGS sequence"/>
</dbReference>
<evidence type="ECO:0000313" key="2">
    <source>
        <dbReference type="EMBL" id="MBE0349246.1"/>
    </source>
</evidence>
<name>A0A8I0T668_9GAMM</name>
<dbReference type="AlphaFoldDB" id="A0A8I0T668"/>
<evidence type="ECO:0000256" key="1">
    <source>
        <dbReference type="SAM" id="SignalP"/>
    </source>
</evidence>
<evidence type="ECO:0000313" key="3">
    <source>
        <dbReference type="Proteomes" id="UP000660708"/>
    </source>
</evidence>
<feature type="chain" id="PRO_5034653785" description="Curli production assembly/transport component CsgG" evidence="1">
    <location>
        <begin position="24"/>
        <end position="321"/>
    </location>
</feature>
<gene>
    <name evidence="2" type="ORF">PPEP_b1212</name>
</gene>
<organism evidence="2 3">
    <name type="scientific">Pseudoalteromonas peptidolytica F12-50-A1</name>
    <dbReference type="NCBI Taxonomy" id="1315280"/>
    <lineage>
        <taxon>Bacteria</taxon>
        <taxon>Pseudomonadati</taxon>
        <taxon>Pseudomonadota</taxon>
        <taxon>Gammaproteobacteria</taxon>
        <taxon>Alteromonadales</taxon>
        <taxon>Pseudoalteromonadaceae</taxon>
        <taxon>Pseudoalteromonas</taxon>
    </lineage>
</organism>
<accession>A0A8I0T668</accession>
<reference evidence="2 3" key="1">
    <citation type="submission" date="2015-06" db="EMBL/GenBank/DDBJ databases">
        <title>Genome sequence of Pseudoalteromonas peptidolytica.</title>
        <authorList>
            <person name="Xie B.-B."/>
            <person name="Rong J.-C."/>
            <person name="Qin Q.-L."/>
            <person name="Zhang Y.-Z."/>
        </authorList>
    </citation>
    <scope>NUCLEOTIDE SEQUENCE [LARGE SCALE GENOMIC DNA]</scope>
    <source>
        <strain evidence="2 3">F12-50-A1</strain>
    </source>
</reference>
<dbReference type="RefSeq" id="WP_147390141.1">
    <property type="nucleotide sequence ID" value="NZ_AQHF01000034.1"/>
</dbReference>
<sequence>MISKSLVFATVLTAGVVPTAASAAINNNIGECNLYNLFEQYNRDDYVTRVSASVAYGSYQSCALDQNNYVKSVLAKTSARRNALEADIKQQMYQMMDANLNGSFDLDYVSTSINGPLVFELKESNGQVTAKIGGIGINSKSKITLKNTPSIIFKAYGRISTPEIWATATYNPYSGEVSNLSVRPINLDVDIETRFLGISIPGLSNLVDSFFESKMKKEMAGFVNDDKLSGARTIFSLDKAIPSGEFFYAGEDLGVKAKDAIRNMSNGQSVRISVSGNSLTYGDQPHTASLNVKISNAIEVQLDSVRRKNPLGPDKCPVSCV</sequence>
<dbReference type="EMBL" id="AQHF01000034">
    <property type="protein sequence ID" value="MBE0349246.1"/>
    <property type="molecule type" value="Genomic_DNA"/>
</dbReference>